<accession>A0AAD2A3E4</accession>
<dbReference type="InterPro" id="IPR021135">
    <property type="entry name" value="PEP_COase"/>
</dbReference>
<dbReference type="AlphaFoldDB" id="A0AAD2A3E4"/>
<name>A0AAD2A3E4_9LAMI</name>
<dbReference type="Pfam" id="PF00311">
    <property type="entry name" value="PEPcase"/>
    <property type="match status" value="1"/>
</dbReference>
<evidence type="ECO:0000313" key="2">
    <source>
        <dbReference type="Proteomes" id="UP000834106"/>
    </source>
</evidence>
<evidence type="ECO:0000313" key="1">
    <source>
        <dbReference type="EMBL" id="CAI9780588.1"/>
    </source>
</evidence>
<gene>
    <name evidence="1" type="ORF">FPE_LOCUS28018</name>
</gene>
<keyword evidence="2" id="KW-1185">Reference proteome</keyword>
<protein>
    <recommendedName>
        <fullName evidence="3">Phosphoenolpyruvate carboxylase</fullName>
    </recommendedName>
</protein>
<dbReference type="InterPro" id="IPR015813">
    <property type="entry name" value="Pyrv/PenolPyrv_kinase-like_dom"/>
</dbReference>
<proteinExistence type="predicted"/>
<dbReference type="PRINTS" id="PR00150">
    <property type="entry name" value="PEPCARBXLASE"/>
</dbReference>
<dbReference type="PANTHER" id="PTHR30523">
    <property type="entry name" value="PHOSPHOENOLPYRUVATE CARBOXYLASE"/>
    <property type="match status" value="1"/>
</dbReference>
<dbReference type="PANTHER" id="PTHR30523:SF6">
    <property type="entry name" value="PHOSPHOENOLPYRUVATE CARBOXYLASE"/>
    <property type="match status" value="1"/>
</dbReference>
<reference evidence="1" key="1">
    <citation type="submission" date="2023-05" db="EMBL/GenBank/DDBJ databases">
        <authorList>
            <person name="Huff M."/>
        </authorList>
    </citation>
    <scope>NUCLEOTIDE SEQUENCE</scope>
</reference>
<dbReference type="SUPFAM" id="SSF51621">
    <property type="entry name" value="Phosphoenolpyruvate/pyruvate domain"/>
    <property type="match status" value="1"/>
</dbReference>
<dbReference type="EMBL" id="OU503052">
    <property type="protein sequence ID" value="CAI9780588.1"/>
    <property type="molecule type" value="Genomic_DNA"/>
</dbReference>
<evidence type="ECO:0008006" key="3">
    <source>
        <dbReference type="Google" id="ProtNLM"/>
    </source>
</evidence>
<organism evidence="1 2">
    <name type="scientific">Fraxinus pennsylvanica</name>
    <dbReference type="NCBI Taxonomy" id="56036"/>
    <lineage>
        <taxon>Eukaryota</taxon>
        <taxon>Viridiplantae</taxon>
        <taxon>Streptophyta</taxon>
        <taxon>Embryophyta</taxon>
        <taxon>Tracheophyta</taxon>
        <taxon>Spermatophyta</taxon>
        <taxon>Magnoliopsida</taxon>
        <taxon>eudicotyledons</taxon>
        <taxon>Gunneridae</taxon>
        <taxon>Pentapetalae</taxon>
        <taxon>asterids</taxon>
        <taxon>lamiids</taxon>
        <taxon>Lamiales</taxon>
        <taxon>Oleaceae</taxon>
        <taxon>Oleeae</taxon>
        <taxon>Fraxinus</taxon>
    </lineage>
</organism>
<dbReference type="Proteomes" id="UP000834106">
    <property type="component" value="Chromosome 17"/>
</dbReference>
<dbReference type="GO" id="GO:0006099">
    <property type="term" value="P:tricarboxylic acid cycle"/>
    <property type="evidence" value="ECO:0007669"/>
    <property type="project" value="InterPro"/>
</dbReference>
<dbReference type="GO" id="GO:0015977">
    <property type="term" value="P:carbon fixation"/>
    <property type="evidence" value="ECO:0007669"/>
    <property type="project" value="InterPro"/>
</dbReference>
<dbReference type="GO" id="GO:0005829">
    <property type="term" value="C:cytosol"/>
    <property type="evidence" value="ECO:0007669"/>
    <property type="project" value="TreeGrafter"/>
</dbReference>
<sequence length="100" mass="10724">MKVLNKMPQRVRSKGAHNAQVDQKIGYAPAPVLRVGQPGDVCCVQVMVGYSDSRKDPGGFTAAWELYKAQEDVVAACNEYGIKVTLFHGRGGSIGCVSIV</sequence>
<dbReference type="GO" id="GO:0008964">
    <property type="term" value="F:phosphoenolpyruvate carboxylase activity"/>
    <property type="evidence" value="ECO:0007669"/>
    <property type="project" value="InterPro"/>
</dbReference>